<protein>
    <recommendedName>
        <fullName evidence="4">Resolvase/invertase-type recombinase catalytic domain-containing protein</fullName>
    </recommendedName>
</protein>
<name>A0ABW2G340_9ACTN</name>
<gene>
    <name evidence="2" type="ORF">ACFQMG_30665</name>
</gene>
<evidence type="ECO:0000313" key="3">
    <source>
        <dbReference type="Proteomes" id="UP001596435"/>
    </source>
</evidence>
<dbReference type="InterPro" id="IPR036162">
    <property type="entry name" value="Resolvase-like_N_sf"/>
</dbReference>
<proteinExistence type="predicted"/>
<dbReference type="RefSeq" id="WP_345704428.1">
    <property type="nucleotide sequence ID" value="NZ_BAABKV010000001.1"/>
</dbReference>
<comment type="caution">
    <text evidence="2">The sequence shown here is derived from an EMBL/GenBank/DDBJ whole genome shotgun (WGS) entry which is preliminary data.</text>
</comment>
<evidence type="ECO:0008006" key="4">
    <source>
        <dbReference type="Google" id="ProtNLM"/>
    </source>
</evidence>
<dbReference type="Proteomes" id="UP001596435">
    <property type="component" value="Unassembled WGS sequence"/>
</dbReference>
<evidence type="ECO:0000256" key="1">
    <source>
        <dbReference type="SAM" id="MobiDB-lite"/>
    </source>
</evidence>
<reference evidence="3" key="1">
    <citation type="journal article" date="2019" name="Int. J. Syst. Evol. Microbiol.">
        <title>The Global Catalogue of Microorganisms (GCM) 10K type strain sequencing project: providing services to taxonomists for standard genome sequencing and annotation.</title>
        <authorList>
            <consortium name="The Broad Institute Genomics Platform"/>
            <consortium name="The Broad Institute Genome Sequencing Center for Infectious Disease"/>
            <person name="Wu L."/>
            <person name="Ma J."/>
        </authorList>
    </citation>
    <scope>NUCLEOTIDE SEQUENCE [LARGE SCALE GENOMIC DNA]</scope>
    <source>
        <strain evidence="3">CGMCC 1.12859</strain>
    </source>
</reference>
<organism evidence="2 3">
    <name type="scientific">Kitasatospora paranensis</name>
    <dbReference type="NCBI Taxonomy" id="258053"/>
    <lineage>
        <taxon>Bacteria</taxon>
        <taxon>Bacillati</taxon>
        <taxon>Actinomycetota</taxon>
        <taxon>Actinomycetes</taxon>
        <taxon>Kitasatosporales</taxon>
        <taxon>Streptomycetaceae</taxon>
        <taxon>Kitasatospora</taxon>
    </lineage>
</organism>
<dbReference type="Gene3D" id="3.40.50.1390">
    <property type="entry name" value="Resolvase, N-terminal catalytic domain"/>
    <property type="match status" value="1"/>
</dbReference>
<feature type="region of interest" description="Disordered" evidence="1">
    <location>
        <begin position="112"/>
        <end position="137"/>
    </location>
</feature>
<feature type="compositionally biased region" description="Pro residues" evidence="1">
    <location>
        <begin position="128"/>
        <end position="137"/>
    </location>
</feature>
<accession>A0ABW2G340</accession>
<dbReference type="EMBL" id="JBHTAJ010000082">
    <property type="protein sequence ID" value="MFC7183919.1"/>
    <property type="molecule type" value="Genomic_DNA"/>
</dbReference>
<evidence type="ECO:0000313" key="2">
    <source>
        <dbReference type="EMBL" id="MFC7183919.1"/>
    </source>
</evidence>
<sequence>MTSQQALHISGTTAAYLRCFPYDRWQADFHLRALEDHADRLGLHNPQFFVDNGVSSRAVRPQLKVLLSQAAMGRFDTVLIPGRWTFSLDDGTAAAVIGFLHEMGTQVVELPRDRRRPPASGTVAPGAPARPVPVRPV</sequence>
<keyword evidence="3" id="KW-1185">Reference proteome</keyword>